<proteinExistence type="predicted"/>
<gene>
    <name evidence="1" type="ORF">PMKS-003260</name>
</gene>
<reference evidence="1 2" key="1">
    <citation type="submission" date="2016-08" db="EMBL/GenBank/DDBJ databases">
        <title>Whole genome shotgun sequence of Pichia membranifaciens KS47-1.</title>
        <authorList>
            <person name="Konishi M."/>
            <person name="Ishida M."/>
            <person name="Arakawa T."/>
            <person name="Kato Y."/>
            <person name="Horiuchi J."/>
        </authorList>
    </citation>
    <scope>NUCLEOTIDE SEQUENCE [LARGE SCALE GENOMIC DNA]</scope>
    <source>
        <strain evidence="1 2">KS47-1</strain>
    </source>
</reference>
<evidence type="ECO:0000313" key="2">
    <source>
        <dbReference type="Proteomes" id="UP000186136"/>
    </source>
</evidence>
<protein>
    <submittedName>
        <fullName evidence="1">Uncharacterized protein</fullName>
    </submittedName>
</protein>
<dbReference type="Proteomes" id="UP000186136">
    <property type="component" value="Unassembled WGS sequence"/>
</dbReference>
<comment type="caution">
    <text evidence="1">The sequence shown here is derived from an EMBL/GenBank/DDBJ whole genome shotgun (WGS) entry which is preliminary data.</text>
</comment>
<dbReference type="AlphaFoldDB" id="A0A1Q2YJM4"/>
<organism evidence="1 2">
    <name type="scientific">Pichia membranifaciens</name>
    <dbReference type="NCBI Taxonomy" id="4926"/>
    <lineage>
        <taxon>Eukaryota</taxon>
        <taxon>Fungi</taxon>
        <taxon>Dikarya</taxon>
        <taxon>Ascomycota</taxon>
        <taxon>Saccharomycotina</taxon>
        <taxon>Pichiomycetes</taxon>
        <taxon>Pichiales</taxon>
        <taxon>Pichiaceae</taxon>
        <taxon>Pichia</taxon>
    </lineage>
</organism>
<evidence type="ECO:0000313" key="1">
    <source>
        <dbReference type="EMBL" id="GAV29758.1"/>
    </source>
</evidence>
<dbReference type="EMBL" id="BDGI01000137">
    <property type="protein sequence ID" value="GAV29758.1"/>
    <property type="molecule type" value="Genomic_DNA"/>
</dbReference>
<keyword evidence="2" id="KW-1185">Reference proteome</keyword>
<name>A0A1Q2YJM4_9ASCO</name>
<accession>A0A1Q2YJM4</accession>
<sequence>MKVPNLNDLGEPESKTKIFAMTTTIKDKEIKALPDNEEIIIVFFKLNSPEEVLNNLNSCMDENPAKNPPMIKTAMTAEKMVVCWPKVFLKNTKDSRPDPSKVKMNCIPEPVSMDNRFKKIGGTKEDCATWLNSEADSEAKFERKVAEAWDVVFFRARDAVVVDEGCGGRYAVDDPVGYVVVLDDFDGSLDGALVHDSIADSETGLIFEEGQLVVALPEAVSVNDFGDAQVDRLGVGGVGADEGQAVVADVAVGCLRRRRVDE</sequence>